<gene>
    <name evidence="2" type="ORF">F6X51_10375</name>
</gene>
<feature type="domain" description="DUF6894" evidence="1">
    <location>
        <begin position="3"/>
        <end position="70"/>
    </location>
</feature>
<evidence type="ECO:0000313" key="3">
    <source>
        <dbReference type="Proteomes" id="UP000441523"/>
    </source>
</evidence>
<dbReference type="Proteomes" id="UP000441523">
    <property type="component" value="Unassembled WGS sequence"/>
</dbReference>
<sequence length="84" mass="8956">MPRYTFQVVVGDDVPAEPFVRVLANADAAWEAARGVIAELMAAGGDARLLTAAMVVTDEADEIVFELPFSEVLTVQSGRKGPVH</sequence>
<name>A0A6N6MWX1_9HYPH</name>
<dbReference type="InterPro" id="IPR054189">
    <property type="entry name" value="DUF6894"/>
</dbReference>
<accession>A0A6N6MWX1</accession>
<dbReference type="RefSeq" id="WP_150963292.1">
    <property type="nucleotide sequence ID" value="NZ_VZZJ01000007.1"/>
</dbReference>
<dbReference type="EMBL" id="VZZJ01000007">
    <property type="protein sequence ID" value="KAB1073599.1"/>
    <property type="molecule type" value="Genomic_DNA"/>
</dbReference>
<dbReference type="AlphaFoldDB" id="A0A6N6MWX1"/>
<protein>
    <recommendedName>
        <fullName evidence="1">DUF6894 domain-containing protein</fullName>
    </recommendedName>
</protein>
<reference evidence="2 3" key="1">
    <citation type="submission" date="2019-09" db="EMBL/GenBank/DDBJ databases">
        <title>YIM 132548 draft genome.</title>
        <authorList>
            <person name="Jiang L."/>
        </authorList>
    </citation>
    <scope>NUCLEOTIDE SEQUENCE [LARGE SCALE GENOMIC DNA]</scope>
    <source>
        <strain evidence="2 3">YIM 132548</strain>
    </source>
</reference>
<comment type="caution">
    <text evidence="2">The sequence shown here is derived from an EMBL/GenBank/DDBJ whole genome shotgun (WGS) entry which is preliminary data.</text>
</comment>
<evidence type="ECO:0000259" key="1">
    <source>
        <dbReference type="Pfam" id="PF21834"/>
    </source>
</evidence>
<dbReference type="Pfam" id="PF21834">
    <property type="entry name" value="DUF6894"/>
    <property type="match status" value="1"/>
</dbReference>
<proteinExistence type="predicted"/>
<keyword evidence="3" id="KW-1185">Reference proteome</keyword>
<organism evidence="2 3">
    <name type="scientific">Methylobacterium planeticum</name>
    <dbReference type="NCBI Taxonomy" id="2615211"/>
    <lineage>
        <taxon>Bacteria</taxon>
        <taxon>Pseudomonadati</taxon>
        <taxon>Pseudomonadota</taxon>
        <taxon>Alphaproteobacteria</taxon>
        <taxon>Hyphomicrobiales</taxon>
        <taxon>Methylobacteriaceae</taxon>
        <taxon>Methylobacterium</taxon>
    </lineage>
</organism>
<evidence type="ECO:0000313" key="2">
    <source>
        <dbReference type="EMBL" id="KAB1073599.1"/>
    </source>
</evidence>